<sequence length="229" mass="26101">MTPLNILYIDNHLLAVEKPAGLLIQGDRSGEPSLLDLSRDWLRREFNKPGEVFLGLLHRLDRQVPGVVLFARTSKAASRLSQQFRDHTIKKFYCAVAEGIVEPEQATLVHYLRKERSLKATVFPNPAPEAKRSELDYRVIESLEGNASVLEIALKTGRFHQIRAQLSFSGHPLLGDSKYRAQWSLPKGGIALYASRLEFSHPIDKKEILVQAPEPKGWPFWDQREKIRK</sequence>
<evidence type="ECO:0000313" key="5">
    <source>
        <dbReference type="Proteomes" id="UP000594464"/>
    </source>
</evidence>
<dbReference type="KEGG" id="nva:G3M78_08185"/>
<comment type="similarity">
    <text evidence="1">Belongs to the pseudouridine synthase RluA family.</text>
</comment>
<dbReference type="SUPFAM" id="SSF55120">
    <property type="entry name" value="Pseudouridine synthase"/>
    <property type="match status" value="1"/>
</dbReference>
<dbReference type="CDD" id="cd02869">
    <property type="entry name" value="PseudoU_synth_RluA_like"/>
    <property type="match status" value="1"/>
</dbReference>
<accession>A0A7T0G3G9</accession>
<evidence type="ECO:0000256" key="2">
    <source>
        <dbReference type="ARBA" id="ARBA00023235"/>
    </source>
</evidence>
<reference evidence="5" key="1">
    <citation type="submission" date="2020-02" db="EMBL/GenBank/DDBJ databases">
        <title>Genomic and physiological characterization of two novel Nitrospinaceae genera.</title>
        <authorList>
            <person name="Mueller A.J."/>
            <person name="Jung M.-Y."/>
            <person name="Strachan C.R."/>
            <person name="Herbold C.W."/>
            <person name="Kirkegaard R.H."/>
            <person name="Daims H."/>
        </authorList>
    </citation>
    <scope>NUCLEOTIDE SEQUENCE [LARGE SCALE GENOMIC DNA]</scope>
</reference>
<dbReference type="GO" id="GO:0140098">
    <property type="term" value="F:catalytic activity, acting on RNA"/>
    <property type="evidence" value="ECO:0007669"/>
    <property type="project" value="UniProtKB-ARBA"/>
</dbReference>
<dbReference type="Pfam" id="PF00849">
    <property type="entry name" value="PseudoU_synth_2"/>
    <property type="match status" value="1"/>
</dbReference>
<evidence type="ECO:0000313" key="4">
    <source>
        <dbReference type="EMBL" id="QPJ65370.1"/>
    </source>
</evidence>
<dbReference type="InterPro" id="IPR050188">
    <property type="entry name" value="RluA_PseudoU_synthase"/>
</dbReference>
<evidence type="ECO:0000259" key="3">
    <source>
        <dbReference type="Pfam" id="PF00849"/>
    </source>
</evidence>
<dbReference type="InterPro" id="IPR020103">
    <property type="entry name" value="PsdUridine_synth_cat_dom_sf"/>
</dbReference>
<name>A0A7T0G3G9_9BACT</name>
<dbReference type="GO" id="GO:0001522">
    <property type="term" value="P:pseudouridine synthesis"/>
    <property type="evidence" value="ECO:0007669"/>
    <property type="project" value="InterPro"/>
</dbReference>
<dbReference type="InterPro" id="IPR006145">
    <property type="entry name" value="PsdUridine_synth_RsuA/RluA"/>
</dbReference>
<keyword evidence="2" id="KW-0413">Isomerase</keyword>
<dbReference type="PANTHER" id="PTHR21600">
    <property type="entry name" value="MITOCHONDRIAL RNA PSEUDOURIDINE SYNTHASE"/>
    <property type="match status" value="1"/>
</dbReference>
<dbReference type="GO" id="GO:0009982">
    <property type="term" value="F:pseudouridine synthase activity"/>
    <property type="evidence" value="ECO:0007669"/>
    <property type="project" value="InterPro"/>
</dbReference>
<gene>
    <name evidence="4" type="ORF">G3M78_08185</name>
</gene>
<dbReference type="Gene3D" id="3.30.2350.10">
    <property type="entry name" value="Pseudouridine synthase"/>
    <property type="match status" value="1"/>
</dbReference>
<dbReference type="GO" id="GO:0003723">
    <property type="term" value="F:RNA binding"/>
    <property type="evidence" value="ECO:0007669"/>
    <property type="project" value="InterPro"/>
</dbReference>
<dbReference type="AlphaFoldDB" id="A0A7T0G3G9"/>
<feature type="domain" description="Pseudouridine synthase RsuA/RluA-like" evidence="3">
    <location>
        <begin position="12"/>
        <end position="167"/>
    </location>
</feature>
<evidence type="ECO:0000256" key="1">
    <source>
        <dbReference type="ARBA" id="ARBA00010876"/>
    </source>
</evidence>
<protein>
    <submittedName>
        <fullName evidence="4">RNA pseudouridine synthase</fullName>
    </submittedName>
</protein>
<proteinExistence type="inferred from homology"/>
<organism evidence="4 5">
    <name type="scientific">Candidatus Nitrohelix vancouverensis</name>
    <dbReference type="NCBI Taxonomy" id="2705534"/>
    <lineage>
        <taxon>Bacteria</taxon>
        <taxon>Pseudomonadati</taxon>
        <taxon>Nitrospinota/Tectimicrobiota group</taxon>
        <taxon>Nitrospinota</taxon>
        <taxon>Nitrospinia</taxon>
        <taxon>Nitrospinales</taxon>
        <taxon>Nitrospinaceae</taxon>
        <taxon>Candidatus Nitrohelix</taxon>
    </lineage>
</organism>
<dbReference type="Proteomes" id="UP000594464">
    <property type="component" value="Chromosome"/>
</dbReference>
<dbReference type="EMBL" id="CP048620">
    <property type="protein sequence ID" value="QPJ65370.1"/>
    <property type="molecule type" value="Genomic_DNA"/>
</dbReference>
<dbReference type="PANTHER" id="PTHR21600:SF83">
    <property type="entry name" value="PSEUDOURIDYLATE SYNTHASE RPUSD4, MITOCHONDRIAL"/>
    <property type="match status" value="1"/>
</dbReference>
<dbReference type="GO" id="GO:0006396">
    <property type="term" value="P:RNA processing"/>
    <property type="evidence" value="ECO:0007669"/>
    <property type="project" value="UniProtKB-ARBA"/>
</dbReference>